<gene>
    <name evidence="2" type="ORF">CPT_Pollock67</name>
</gene>
<keyword evidence="3" id="KW-1185">Reference proteome</keyword>
<feature type="region of interest" description="Disordered" evidence="1">
    <location>
        <begin position="92"/>
        <end position="112"/>
    </location>
</feature>
<reference evidence="2 3" key="1">
    <citation type="journal article" date="2015" name="Genome Announc.">
        <title>Complete Genome Sequence of Enterotoxigenic Escherichia coli N4-Like Podophage Pollock.</title>
        <authorList>
            <person name="Patel R.S."/>
            <person name="Lessor L.E."/>
            <person name="Hernandez A.C."/>
            <person name="Kuty Everett G.F."/>
        </authorList>
    </citation>
    <scope>NUCLEOTIDE SEQUENCE [LARGE SCALE GENOMIC DNA]</scope>
</reference>
<dbReference type="KEGG" id="vg:24724604"/>
<name>A0A0A0YR07_9CAUD</name>
<dbReference type="Proteomes" id="UP000030324">
    <property type="component" value="Segment"/>
</dbReference>
<accession>A0A0A0YR07</accession>
<feature type="compositionally biased region" description="Acidic residues" evidence="1">
    <location>
        <begin position="97"/>
        <end position="112"/>
    </location>
</feature>
<sequence length="112" mass="13229">MSQIEQIRITIEQKKEMIALGDSVSRLTKNRDWKRLIDTEFFENEPKRLVSLLAHPNMQDEVSQTEIRNQMLAIAYFRNFLGRTEMFAEQARNSLPADEETQVELLEEEVQE</sequence>
<dbReference type="RefSeq" id="YP_009152168.1">
    <property type="nucleotide sequence ID" value="NC_027381.1"/>
</dbReference>
<protein>
    <submittedName>
        <fullName evidence="2">Uncharacterized protein</fullName>
    </submittedName>
</protein>
<evidence type="ECO:0000313" key="2">
    <source>
        <dbReference type="EMBL" id="AIX12426.1"/>
    </source>
</evidence>
<organism evidence="2 3">
    <name type="scientific">Escherichia phage Pollock</name>
    <dbReference type="NCBI Taxonomy" id="1540097"/>
    <lineage>
        <taxon>Viruses</taxon>
        <taxon>Duplodnaviria</taxon>
        <taxon>Heunggongvirae</taxon>
        <taxon>Uroviricota</taxon>
        <taxon>Caudoviricetes</taxon>
        <taxon>Schitoviridae</taxon>
        <taxon>Humphriesvirinae</taxon>
        <taxon>Pollockvirus</taxon>
        <taxon>Pollockvirus pollock</taxon>
    </lineage>
</organism>
<proteinExistence type="predicted"/>
<dbReference type="GeneID" id="24724604"/>
<evidence type="ECO:0000256" key="1">
    <source>
        <dbReference type="SAM" id="MobiDB-lite"/>
    </source>
</evidence>
<dbReference type="EMBL" id="KM236242">
    <property type="protein sequence ID" value="AIX12426.1"/>
    <property type="molecule type" value="Genomic_DNA"/>
</dbReference>
<dbReference type="OrthoDB" id="21633at10239"/>
<evidence type="ECO:0000313" key="3">
    <source>
        <dbReference type="Proteomes" id="UP000030324"/>
    </source>
</evidence>